<dbReference type="GO" id="GO:0016772">
    <property type="term" value="F:transferase activity, transferring phosphorus-containing groups"/>
    <property type="evidence" value="ECO:0007669"/>
    <property type="project" value="InterPro"/>
</dbReference>
<organism evidence="2">
    <name type="scientific">marine sediment metagenome</name>
    <dbReference type="NCBI Taxonomy" id="412755"/>
    <lineage>
        <taxon>unclassified sequences</taxon>
        <taxon>metagenomes</taxon>
        <taxon>ecological metagenomes</taxon>
    </lineage>
</organism>
<dbReference type="EMBL" id="BART01006185">
    <property type="protein sequence ID" value="GAG59111.1"/>
    <property type="molecule type" value="Genomic_DNA"/>
</dbReference>
<dbReference type="PANTHER" id="PTHR43615:SF1">
    <property type="entry name" value="PPDK_N DOMAIN-CONTAINING PROTEIN"/>
    <property type="match status" value="1"/>
</dbReference>
<dbReference type="AlphaFoldDB" id="X1AGD1"/>
<accession>X1AGD1</accession>
<proteinExistence type="predicted"/>
<sequence length="346" mass="40114">ERIHQLAQIVNDSQELKSIILETESEKIYNHLLSIKNSTIENFLSKFHEFLNEHGDRGFTREAYYPRWKEPPMTNVFNILKSLNSDQWQELDQKKARNLRKKKLVEKLVESKIKSKRFGLIIWKIISIILKNSRKYIVFRENQRFNLDRWITRSRNVYLEIGKILAKQKIISDETKIFFLKKREIKKLANNGYNDKEILDLSEEVERRFEEFLKYENILPPKFLLGSREFNDVLHFDYDSDVFVGIPASQGSITGPVHVIQDISMISTVRAEDILVVPRTDPGWTPVFSKIAGLITETGGILSHGAVVSREYGIPAVTNITNACKLFQTGQIVTINGYNGTIIIKK</sequence>
<dbReference type="Gene3D" id="3.50.30.10">
    <property type="entry name" value="Phosphohistidine domain"/>
    <property type="match status" value="1"/>
</dbReference>
<feature type="non-terminal residue" evidence="2">
    <location>
        <position position="1"/>
    </location>
</feature>
<dbReference type="InterPro" id="IPR008279">
    <property type="entry name" value="PEP-util_enz_mobile_dom"/>
</dbReference>
<reference evidence="2" key="1">
    <citation type="journal article" date="2014" name="Front. Microbiol.">
        <title>High frequency of phylogenetically diverse reductive dehalogenase-homologous genes in deep subseafloor sedimentary metagenomes.</title>
        <authorList>
            <person name="Kawai M."/>
            <person name="Futagami T."/>
            <person name="Toyoda A."/>
            <person name="Takaki Y."/>
            <person name="Nishi S."/>
            <person name="Hori S."/>
            <person name="Arai W."/>
            <person name="Tsubouchi T."/>
            <person name="Morono Y."/>
            <person name="Uchiyama I."/>
            <person name="Ito T."/>
            <person name="Fujiyama A."/>
            <person name="Inagaki F."/>
            <person name="Takami H."/>
        </authorList>
    </citation>
    <scope>NUCLEOTIDE SEQUENCE</scope>
    <source>
        <strain evidence="2">Expedition CK06-06</strain>
    </source>
</reference>
<dbReference type="InterPro" id="IPR036637">
    <property type="entry name" value="Phosphohistidine_dom_sf"/>
</dbReference>
<gene>
    <name evidence="2" type="ORF">S01H4_14081</name>
</gene>
<dbReference type="InterPro" id="IPR051549">
    <property type="entry name" value="PEP_Utilizing_Enz"/>
</dbReference>
<dbReference type="Pfam" id="PF00391">
    <property type="entry name" value="PEP-utilizers"/>
    <property type="match status" value="1"/>
</dbReference>
<dbReference type="PANTHER" id="PTHR43615">
    <property type="entry name" value="PHOSPHOENOLPYRUVATE SYNTHASE-RELATED"/>
    <property type="match status" value="1"/>
</dbReference>
<protein>
    <recommendedName>
        <fullName evidence="1">PEP-utilising enzyme mobile domain-containing protein</fullName>
    </recommendedName>
</protein>
<dbReference type="SUPFAM" id="SSF52009">
    <property type="entry name" value="Phosphohistidine domain"/>
    <property type="match status" value="1"/>
</dbReference>
<comment type="caution">
    <text evidence="2">The sequence shown here is derived from an EMBL/GenBank/DDBJ whole genome shotgun (WGS) entry which is preliminary data.</text>
</comment>
<feature type="domain" description="PEP-utilising enzyme mobile" evidence="1">
    <location>
        <begin position="271"/>
        <end position="340"/>
    </location>
</feature>
<name>X1AGD1_9ZZZZ</name>
<evidence type="ECO:0000259" key="1">
    <source>
        <dbReference type="Pfam" id="PF00391"/>
    </source>
</evidence>
<evidence type="ECO:0000313" key="2">
    <source>
        <dbReference type="EMBL" id="GAG59111.1"/>
    </source>
</evidence>